<evidence type="ECO:0000313" key="11">
    <source>
        <dbReference type="Proteomes" id="UP000318422"/>
    </source>
</evidence>
<feature type="transmembrane region" description="Helical" evidence="7">
    <location>
        <begin position="44"/>
        <end position="66"/>
    </location>
</feature>
<evidence type="ECO:0000256" key="1">
    <source>
        <dbReference type="ARBA" id="ARBA00004651"/>
    </source>
</evidence>
<dbReference type="AlphaFoldDB" id="A0A4Y4CV23"/>
<feature type="transmembrane region" description="Helical" evidence="7">
    <location>
        <begin position="292"/>
        <end position="314"/>
    </location>
</feature>
<dbReference type="InterPro" id="IPR025857">
    <property type="entry name" value="MacB_PCD"/>
</dbReference>
<dbReference type="InterPro" id="IPR003838">
    <property type="entry name" value="ABC3_permease_C"/>
</dbReference>
<reference evidence="10 11" key="1">
    <citation type="submission" date="2019-06" db="EMBL/GenBank/DDBJ databases">
        <title>Whole genome shotgun sequence of Zoogloea ramigera NBRC 15342.</title>
        <authorList>
            <person name="Hosoyama A."/>
            <person name="Uohara A."/>
            <person name="Ohji S."/>
            <person name="Ichikawa N."/>
        </authorList>
    </citation>
    <scope>NUCLEOTIDE SEQUENCE [LARGE SCALE GENOMIC DNA]</scope>
    <source>
        <strain evidence="10 11">NBRC 15342</strain>
    </source>
</reference>
<dbReference type="RefSeq" id="WP_141351284.1">
    <property type="nucleotide sequence ID" value="NZ_BJNV01000024.1"/>
</dbReference>
<evidence type="ECO:0000259" key="8">
    <source>
        <dbReference type="Pfam" id="PF02687"/>
    </source>
</evidence>
<dbReference type="Pfam" id="PF12704">
    <property type="entry name" value="MacB_PCD"/>
    <property type="match status" value="1"/>
</dbReference>
<organism evidence="10 11">
    <name type="scientific">Zoogloea ramigera</name>
    <dbReference type="NCBI Taxonomy" id="350"/>
    <lineage>
        <taxon>Bacteria</taxon>
        <taxon>Pseudomonadati</taxon>
        <taxon>Pseudomonadota</taxon>
        <taxon>Betaproteobacteria</taxon>
        <taxon>Rhodocyclales</taxon>
        <taxon>Zoogloeaceae</taxon>
        <taxon>Zoogloea</taxon>
    </lineage>
</organism>
<keyword evidence="4 7" id="KW-0812">Transmembrane</keyword>
<evidence type="ECO:0000256" key="4">
    <source>
        <dbReference type="ARBA" id="ARBA00022692"/>
    </source>
</evidence>
<dbReference type="Pfam" id="PF02687">
    <property type="entry name" value="FtsX"/>
    <property type="match status" value="1"/>
</dbReference>
<feature type="domain" description="ABC3 transporter permease C-terminal" evidence="8">
    <location>
        <begin position="296"/>
        <end position="418"/>
    </location>
</feature>
<feature type="domain" description="MacB-like periplasmic core" evidence="9">
    <location>
        <begin position="40"/>
        <end position="259"/>
    </location>
</feature>
<keyword evidence="3" id="KW-1003">Cell membrane</keyword>
<evidence type="ECO:0000256" key="7">
    <source>
        <dbReference type="SAM" id="Phobius"/>
    </source>
</evidence>
<dbReference type="InterPro" id="IPR051447">
    <property type="entry name" value="Lipoprotein-release_system"/>
</dbReference>
<evidence type="ECO:0000256" key="5">
    <source>
        <dbReference type="ARBA" id="ARBA00022989"/>
    </source>
</evidence>
<dbReference type="GO" id="GO:0044874">
    <property type="term" value="P:lipoprotein localization to outer membrane"/>
    <property type="evidence" value="ECO:0007669"/>
    <property type="project" value="TreeGrafter"/>
</dbReference>
<evidence type="ECO:0000259" key="9">
    <source>
        <dbReference type="Pfam" id="PF12704"/>
    </source>
</evidence>
<dbReference type="PANTHER" id="PTHR30489:SF0">
    <property type="entry name" value="LIPOPROTEIN-RELEASING SYSTEM TRANSMEMBRANE PROTEIN LOLE"/>
    <property type="match status" value="1"/>
</dbReference>
<accession>A0A4Y4CV23</accession>
<feature type="transmembrane region" description="Helical" evidence="7">
    <location>
        <begin position="384"/>
        <end position="409"/>
    </location>
</feature>
<dbReference type="GO" id="GO:0098797">
    <property type="term" value="C:plasma membrane protein complex"/>
    <property type="evidence" value="ECO:0007669"/>
    <property type="project" value="TreeGrafter"/>
</dbReference>
<protein>
    <submittedName>
        <fullName evidence="10">ABC transporter permease</fullName>
    </submittedName>
</protein>
<gene>
    <name evidence="10" type="ORF">ZRA01_17120</name>
</gene>
<keyword evidence="11" id="KW-1185">Reference proteome</keyword>
<dbReference type="PANTHER" id="PTHR30489">
    <property type="entry name" value="LIPOPROTEIN-RELEASING SYSTEM TRANSMEMBRANE PROTEIN LOLE"/>
    <property type="match status" value="1"/>
</dbReference>
<comment type="caution">
    <text evidence="10">The sequence shown here is derived from an EMBL/GenBank/DDBJ whole genome shotgun (WGS) entry which is preliminary data.</text>
</comment>
<dbReference type="Proteomes" id="UP000318422">
    <property type="component" value="Unassembled WGS sequence"/>
</dbReference>
<evidence type="ECO:0000256" key="2">
    <source>
        <dbReference type="ARBA" id="ARBA00005236"/>
    </source>
</evidence>
<evidence type="ECO:0000256" key="6">
    <source>
        <dbReference type="ARBA" id="ARBA00023136"/>
    </source>
</evidence>
<evidence type="ECO:0000256" key="3">
    <source>
        <dbReference type="ARBA" id="ARBA00022475"/>
    </source>
</evidence>
<keyword evidence="6 7" id="KW-0472">Membrane</keyword>
<name>A0A4Y4CV23_ZOORA</name>
<sequence>MHVENAQSNRLRQRLHSAKQVYAATAKLAVRNILRQKFRTGMTLAAIMFGVVSLVLAGGFVADIFIQLGETIIHSQTGHLQLFKQDFLEKGSRYPERFLIEKPEEIASKIAAHPEVDAVMGRMYFAGLLNNGRRDLPIIGEGVEPNKEARLGSLLKIVEGQQLRDQDTDGVLVGQGVAHSLGLKPGDSVTLVMNAAEGAMNTLDFRVVGIFQSFSKEFDARAVRIPLAATQELMQTKGANQLVVALHRTEDTDKMLARLGAEFSGTSFDLRSWRTLSDFYDKSVQLYDAQFGVLRLIILVMVLLSVTNSVNMSVFERQGEFGTMQALGNRHRDIVRLIIVECTILGLVGALLGALLGMLLALVISTIGISMPPPPNANIGYTAFIRIVPATVIGAFFVGFIATVLASVYPAFKVSRIPVVDALRQNV</sequence>
<feature type="transmembrane region" description="Helical" evidence="7">
    <location>
        <begin position="334"/>
        <end position="364"/>
    </location>
</feature>
<dbReference type="OrthoDB" id="9770036at2"/>
<comment type="subcellular location">
    <subcellularLocation>
        <location evidence="1">Cell membrane</location>
        <topology evidence="1">Multi-pass membrane protein</topology>
    </subcellularLocation>
</comment>
<evidence type="ECO:0000313" key="10">
    <source>
        <dbReference type="EMBL" id="GEC95639.1"/>
    </source>
</evidence>
<keyword evidence="5 7" id="KW-1133">Transmembrane helix</keyword>
<dbReference type="EMBL" id="BJNV01000024">
    <property type="protein sequence ID" value="GEC95639.1"/>
    <property type="molecule type" value="Genomic_DNA"/>
</dbReference>
<comment type="similarity">
    <text evidence="2">Belongs to the ABC-4 integral membrane protein family. LolC/E subfamily.</text>
</comment>
<proteinExistence type="inferred from homology"/>